<feature type="compositionally biased region" description="Basic and acidic residues" evidence="1">
    <location>
        <begin position="128"/>
        <end position="141"/>
    </location>
</feature>
<keyword evidence="2" id="KW-0472">Membrane</keyword>
<evidence type="ECO:0000256" key="1">
    <source>
        <dbReference type="SAM" id="MobiDB-lite"/>
    </source>
</evidence>
<gene>
    <name evidence="3" type="ORF">GCM10010507_28330</name>
</gene>
<feature type="region of interest" description="Disordered" evidence="1">
    <location>
        <begin position="1"/>
        <end position="55"/>
    </location>
</feature>
<feature type="transmembrane region" description="Helical" evidence="2">
    <location>
        <begin position="58"/>
        <end position="79"/>
    </location>
</feature>
<comment type="caution">
    <text evidence="3">The sequence shown here is derived from an EMBL/GenBank/DDBJ whole genome shotgun (WGS) entry which is preliminary data.</text>
</comment>
<accession>A0A918TK75</accession>
<feature type="compositionally biased region" description="Pro residues" evidence="1">
    <location>
        <begin position="1"/>
        <end position="19"/>
    </location>
</feature>
<dbReference type="AlphaFoldDB" id="A0A918TK75"/>
<sequence>MSHPQPGPYGPPPIPPQQPNPYAQGYPQQPAAGGWGPPQAPGPYGPYPPQGGGGKGKAVAITIGALLVVGAIVGGVLFFTGDGDSGGNGGGGDNGGGVPAKMAAYTIEMPQTLLDGKYTKNTSLSSSKDTEDLSNDPKAKEFGILNGTGKKASYENAEKQRLKVTAIYGELADPAKTVDALFADMERAQAKYKDRIETVTETTAYRPAGFDGVSLKCKTQRVKSTLSSLSVSDISTCIWGDGSAAGVVEHRVVKSSGGIAGATTSATGDVMSAKELSEATAKVRNEVRKEK</sequence>
<organism evidence="3 4">
    <name type="scientific">Streptomyces cinnamoneus</name>
    <name type="common">Streptoverticillium cinnamoneum</name>
    <dbReference type="NCBI Taxonomy" id="53446"/>
    <lineage>
        <taxon>Bacteria</taxon>
        <taxon>Bacillati</taxon>
        <taxon>Actinomycetota</taxon>
        <taxon>Actinomycetes</taxon>
        <taxon>Kitasatosporales</taxon>
        <taxon>Streptomycetaceae</taxon>
        <taxon>Streptomyces</taxon>
        <taxon>Streptomyces cinnamoneus group</taxon>
    </lineage>
</organism>
<feature type="compositionally biased region" description="Low complexity" evidence="1">
    <location>
        <begin position="20"/>
        <end position="32"/>
    </location>
</feature>
<keyword evidence="2" id="KW-0812">Transmembrane</keyword>
<reference evidence="3" key="2">
    <citation type="submission" date="2020-09" db="EMBL/GenBank/DDBJ databases">
        <authorList>
            <person name="Sun Q."/>
            <person name="Ohkuma M."/>
        </authorList>
    </citation>
    <scope>NUCLEOTIDE SEQUENCE</scope>
    <source>
        <strain evidence="3">JCM 4633</strain>
    </source>
</reference>
<dbReference type="RefSeq" id="WP_190110123.1">
    <property type="nucleotide sequence ID" value="NZ_BMVB01000008.1"/>
</dbReference>
<evidence type="ECO:0000256" key="2">
    <source>
        <dbReference type="SAM" id="Phobius"/>
    </source>
</evidence>
<name>A0A918TK75_STRCJ</name>
<proteinExistence type="predicted"/>
<dbReference type="SUPFAM" id="SSF81995">
    <property type="entry name" value="beta-sandwich domain of Sec23/24"/>
    <property type="match status" value="1"/>
</dbReference>
<reference evidence="3" key="1">
    <citation type="journal article" date="2014" name="Int. J. Syst. Evol. Microbiol.">
        <title>Complete genome sequence of Corynebacterium casei LMG S-19264T (=DSM 44701T), isolated from a smear-ripened cheese.</title>
        <authorList>
            <consortium name="US DOE Joint Genome Institute (JGI-PGF)"/>
            <person name="Walter F."/>
            <person name="Albersmeier A."/>
            <person name="Kalinowski J."/>
            <person name="Ruckert C."/>
        </authorList>
    </citation>
    <scope>NUCLEOTIDE SEQUENCE</scope>
    <source>
        <strain evidence="3">JCM 4633</strain>
    </source>
</reference>
<dbReference type="EMBL" id="BMVB01000008">
    <property type="protein sequence ID" value="GHC50813.1"/>
    <property type="molecule type" value="Genomic_DNA"/>
</dbReference>
<evidence type="ECO:0000313" key="3">
    <source>
        <dbReference type="EMBL" id="GHC50813.1"/>
    </source>
</evidence>
<protein>
    <submittedName>
        <fullName evidence="3">Uncharacterized protein</fullName>
    </submittedName>
</protein>
<dbReference type="Proteomes" id="UP000646244">
    <property type="component" value="Unassembled WGS sequence"/>
</dbReference>
<keyword evidence="2" id="KW-1133">Transmembrane helix</keyword>
<feature type="compositionally biased region" description="Pro residues" evidence="1">
    <location>
        <begin position="38"/>
        <end position="49"/>
    </location>
</feature>
<evidence type="ECO:0000313" key="4">
    <source>
        <dbReference type="Proteomes" id="UP000646244"/>
    </source>
</evidence>
<feature type="region of interest" description="Disordered" evidence="1">
    <location>
        <begin position="118"/>
        <end position="141"/>
    </location>
</feature>